<evidence type="ECO:0000259" key="6">
    <source>
        <dbReference type="PROSITE" id="PS50048"/>
    </source>
</evidence>
<dbReference type="Gene3D" id="4.10.240.10">
    <property type="entry name" value="Zn(2)-C6 fungal-type DNA-binding domain"/>
    <property type="match status" value="1"/>
</dbReference>
<dbReference type="AlphaFoldDB" id="A0A9P1M9Z8"/>
<dbReference type="OrthoDB" id="3431704at2759"/>
<evidence type="ECO:0000256" key="4">
    <source>
        <dbReference type="ARBA" id="ARBA00023242"/>
    </source>
</evidence>
<proteinExistence type="predicted"/>
<dbReference type="InterPro" id="IPR050675">
    <property type="entry name" value="OAF3"/>
</dbReference>
<accession>A0A9P1M9Z8</accession>
<dbReference type="Pfam" id="PF11951">
    <property type="entry name" value="Fungal_trans_2"/>
    <property type="match status" value="2"/>
</dbReference>
<gene>
    <name evidence="7" type="ORF">PPNO1_LOCUS3573</name>
</gene>
<dbReference type="SUPFAM" id="SSF57701">
    <property type="entry name" value="Zn2/Cys6 DNA-binding domain"/>
    <property type="match status" value="1"/>
</dbReference>
<dbReference type="PANTHER" id="PTHR31069">
    <property type="entry name" value="OLEATE-ACTIVATED TRANSCRIPTION FACTOR 1-RELATED"/>
    <property type="match status" value="1"/>
</dbReference>
<keyword evidence="2" id="KW-0238">DNA-binding</keyword>
<dbReference type="GO" id="GO:0003677">
    <property type="term" value="F:DNA binding"/>
    <property type="evidence" value="ECO:0007669"/>
    <property type="project" value="UniProtKB-KW"/>
</dbReference>
<sequence>MAQPQQQNSSQNKDASAARKRRRRAPAGGAADDCFSCAKKNLKCDRSRPYCSQCLETGQECSGYKTQLTWGVGVASRGKLRGLSLPVAKSAPVTGGTQKKSPPGQGQARAPRGRTGMAMSVPRLVATAPSALYHCDYLTVSSPDNLSSSPAIQGHWDQMQFPGTLSIPEDHDYQKMNAHLGSLAMTPDQRLSPSLDSTSDGYLSPMAHSFSRVDEVPYVHSPNVMYDGCTNQSSPVARSPLPIVMMDQSLPTSCPSLVYDTSDHSSSFPPHTDSFEAQLSRRLMRECDNLSKANMISDLGPCHFQSLSSNDPNTMAFQAYQNSTHSVQAAARQQAQFGHHAHHGHSRHVLHPQQHSQIGRTVPRHEPLVVGHHPDHVMRLAVSSPGLQHAICALSACNLRMKRRLSLGLGSTRELYEKVAADKATSADQALAEEQQHRNMAVNILNQQLNDPARATHDSALATILLLCHYRMAESGIAKFHMHFAGVKNILALRQSHRIVPSSEAAWMEAIFTYFDATSANNDGQARTQHAATFGGAASLGQLGYRLVSSGSASNDRAAFWEEWNEVRQALQSWEFDASQLQATLPCDATAAQLRDLGCLSEAFRYAALLYTERLANPSPPSSSANFQNLVSQVVYYATSLEASSAAEKFLLWPLFVAGSECVNDLQRNIVRAKCRDIMARSGYMNNLAALEILETLWAEDATRAGRARSDGTGPFNWTRYIAQWAGEVEWIMF</sequence>
<evidence type="ECO:0000313" key="8">
    <source>
        <dbReference type="Proteomes" id="UP000838763"/>
    </source>
</evidence>
<dbReference type="CDD" id="cd00067">
    <property type="entry name" value="GAL4"/>
    <property type="match status" value="1"/>
</dbReference>
<feature type="compositionally biased region" description="Polar residues" evidence="5">
    <location>
        <begin position="1"/>
        <end position="14"/>
    </location>
</feature>
<evidence type="ECO:0000256" key="3">
    <source>
        <dbReference type="ARBA" id="ARBA00023163"/>
    </source>
</evidence>
<dbReference type="InterPro" id="IPR021858">
    <property type="entry name" value="Fun_TF"/>
</dbReference>
<comment type="caution">
    <text evidence="7">The sequence shown here is derived from an EMBL/GenBank/DDBJ whole genome shotgun (WGS) entry which is preliminary data.</text>
</comment>
<dbReference type="InterPro" id="IPR001138">
    <property type="entry name" value="Zn2Cys6_DnaBD"/>
</dbReference>
<dbReference type="PANTHER" id="PTHR31069:SF28">
    <property type="entry name" value="ZN(II)2CYS6 TRANSCRIPTION FACTOR (EUROFUNG)"/>
    <property type="match status" value="1"/>
</dbReference>
<keyword evidence="4" id="KW-0539">Nucleus</keyword>
<dbReference type="EMBL" id="CALLCH030000009">
    <property type="protein sequence ID" value="CAI4213828.1"/>
    <property type="molecule type" value="Genomic_DNA"/>
</dbReference>
<evidence type="ECO:0000256" key="1">
    <source>
        <dbReference type="ARBA" id="ARBA00023015"/>
    </source>
</evidence>
<keyword evidence="1" id="KW-0805">Transcription regulation</keyword>
<dbReference type="InterPro" id="IPR036864">
    <property type="entry name" value="Zn2-C6_fun-type_DNA-bd_sf"/>
</dbReference>
<evidence type="ECO:0000313" key="7">
    <source>
        <dbReference type="EMBL" id="CAI4213828.1"/>
    </source>
</evidence>
<dbReference type="GO" id="GO:0000981">
    <property type="term" value="F:DNA-binding transcription factor activity, RNA polymerase II-specific"/>
    <property type="evidence" value="ECO:0007669"/>
    <property type="project" value="InterPro"/>
</dbReference>
<feature type="region of interest" description="Disordered" evidence="5">
    <location>
        <begin position="1"/>
        <end position="33"/>
    </location>
</feature>
<keyword evidence="3" id="KW-0804">Transcription</keyword>
<dbReference type="PROSITE" id="PS50048">
    <property type="entry name" value="ZN2_CY6_FUNGAL_2"/>
    <property type="match status" value="1"/>
</dbReference>
<reference evidence="7" key="1">
    <citation type="submission" date="2022-11" db="EMBL/GenBank/DDBJ databases">
        <authorList>
            <person name="Scott C."/>
            <person name="Bruce N."/>
        </authorList>
    </citation>
    <scope>NUCLEOTIDE SEQUENCE</scope>
</reference>
<evidence type="ECO:0000256" key="2">
    <source>
        <dbReference type="ARBA" id="ARBA00023125"/>
    </source>
</evidence>
<protein>
    <recommendedName>
        <fullName evidence="6">Zn(2)-C6 fungal-type domain-containing protein</fullName>
    </recommendedName>
</protein>
<feature type="region of interest" description="Disordered" evidence="5">
    <location>
        <begin position="87"/>
        <end position="114"/>
    </location>
</feature>
<feature type="domain" description="Zn(2)-C6 fungal-type" evidence="6">
    <location>
        <begin position="33"/>
        <end position="62"/>
    </location>
</feature>
<organism evidence="7 8">
    <name type="scientific">Parascedosporium putredinis</name>
    <dbReference type="NCBI Taxonomy" id="1442378"/>
    <lineage>
        <taxon>Eukaryota</taxon>
        <taxon>Fungi</taxon>
        <taxon>Dikarya</taxon>
        <taxon>Ascomycota</taxon>
        <taxon>Pezizomycotina</taxon>
        <taxon>Sordariomycetes</taxon>
        <taxon>Hypocreomycetidae</taxon>
        <taxon>Microascales</taxon>
        <taxon>Microascaceae</taxon>
        <taxon>Parascedosporium</taxon>
    </lineage>
</organism>
<keyword evidence="8" id="KW-1185">Reference proteome</keyword>
<dbReference type="Proteomes" id="UP000838763">
    <property type="component" value="Unassembled WGS sequence"/>
</dbReference>
<evidence type="ECO:0000256" key="5">
    <source>
        <dbReference type="SAM" id="MobiDB-lite"/>
    </source>
</evidence>
<dbReference type="GO" id="GO:0008270">
    <property type="term" value="F:zinc ion binding"/>
    <property type="evidence" value="ECO:0007669"/>
    <property type="project" value="InterPro"/>
</dbReference>
<name>A0A9P1M9Z8_9PEZI</name>
<dbReference type="Pfam" id="PF00172">
    <property type="entry name" value="Zn_clus"/>
    <property type="match status" value="1"/>
</dbReference>